<dbReference type="InterPro" id="IPR042081">
    <property type="entry name" value="RNA_2'-PTrans_C"/>
</dbReference>
<comment type="similarity">
    <text evidence="1">Belongs to the KptA/TPT1 family.</text>
</comment>
<dbReference type="GO" id="GO:0000215">
    <property type="term" value="F:tRNA 2'-phosphotransferase activity"/>
    <property type="evidence" value="ECO:0007669"/>
    <property type="project" value="TreeGrafter"/>
</dbReference>
<evidence type="ECO:0000313" key="4">
    <source>
        <dbReference type="EMBL" id="CAE8643907.1"/>
    </source>
</evidence>
<dbReference type="PANTHER" id="PTHR12684">
    <property type="entry name" value="PUTATIVE PHOSPHOTRANSFERASE"/>
    <property type="match status" value="1"/>
</dbReference>
<dbReference type="Proteomes" id="UP000654075">
    <property type="component" value="Unassembled WGS sequence"/>
</dbReference>
<dbReference type="AlphaFoldDB" id="A0A813I0A0"/>
<dbReference type="GO" id="GO:0006388">
    <property type="term" value="P:tRNA splicing, via endonucleolytic cleavage and ligation"/>
    <property type="evidence" value="ECO:0007669"/>
    <property type="project" value="TreeGrafter"/>
</dbReference>
<dbReference type="Pfam" id="PF01885">
    <property type="entry name" value="PTS_2-RNA"/>
    <property type="match status" value="1"/>
</dbReference>
<dbReference type="PANTHER" id="PTHR12684:SF2">
    <property type="entry name" value="TRNA 2'-PHOSPHOTRANSFERASE 1"/>
    <property type="match status" value="1"/>
</dbReference>
<evidence type="ECO:0000313" key="5">
    <source>
        <dbReference type="Proteomes" id="UP000654075"/>
    </source>
</evidence>
<proteinExistence type="inferred from homology"/>
<dbReference type="Gene3D" id="3.20.170.30">
    <property type="match status" value="1"/>
</dbReference>
<name>A0A813I0A0_POLGL</name>
<protein>
    <recommendedName>
        <fullName evidence="6">2'-phosphotransferase</fullName>
    </recommendedName>
</protein>
<evidence type="ECO:0000256" key="1">
    <source>
        <dbReference type="ARBA" id="ARBA00009836"/>
    </source>
</evidence>
<sequence length="195" mass="22095">MADIDLGEVDGILAKLRRQIYFPNPQLLSILRRLNDMTMPEHEALIDLFEADKMTGPAVSDESEGLHEDTSLLREVTDATELPVLCHGTYSRLWPKIQTLGLRSKRRNHIHCIAVDLADPVNQGRALSGTLGESDVIVYIDAEKAMAEGVVFLWIDDNVVLTRGYPHHNTLPPHLFSGHAQWSWEEQKWKVEYSD</sequence>
<dbReference type="InterPro" id="IPR002745">
    <property type="entry name" value="Ptrans_KptA/Tpt1"/>
</dbReference>
<evidence type="ECO:0008006" key="6">
    <source>
        <dbReference type="Google" id="ProtNLM"/>
    </source>
</evidence>
<evidence type="ECO:0000256" key="3">
    <source>
        <dbReference type="ARBA" id="ARBA00023027"/>
    </source>
</evidence>
<comment type="caution">
    <text evidence="4">The sequence shown here is derived from an EMBL/GenBank/DDBJ whole genome shotgun (WGS) entry which is preliminary data.</text>
</comment>
<dbReference type="EMBL" id="CAJNNV010033459">
    <property type="protein sequence ID" value="CAE8643907.1"/>
    <property type="molecule type" value="Genomic_DNA"/>
</dbReference>
<keyword evidence="2" id="KW-0808">Transferase</keyword>
<organism evidence="4 5">
    <name type="scientific">Polarella glacialis</name>
    <name type="common">Dinoflagellate</name>
    <dbReference type="NCBI Taxonomy" id="89957"/>
    <lineage>
        <taxon>Eukaryota</taxon>
        <taxon>Sar</taxon>
        <taxon>Alveolata</taxon>
        <taxon>Dinophyceae</taxon>
        <taxon>Suessiales</taxon>
        <taxon>Suessiaceae</taxon>
        <taxon>Polarella</taxon>
    </lineage>
</organism>
<gene>
    <name evidence="4" type="ORF">PGLA1383_LOCUS58196</name>
</gene>
<accession>A0A813I0A0</accession>
<dbReference type="OrthoDB" id="419694at2759"/>
<reference evidence="4" key="1">
    <citation type="submission" date="2021-02" db="EMBL/GenBank/DDBJ databases">
        <authorList>
            <person name="Dougan E. K."/>
            <person name="Rhodes N."/>
            <person name="Thang M."/>
            <person name="Chan C."/>
        </authorList>
    </citation>
    <scope>NUCLEOTIDE SEQUENCE</scope>
</reference>
<dbReference type="SUPFAM" id="SSF56399">
    <property type="entry name" value="ADP-ribosylation"/>
    <property type="match status" value="1"/>
</dbReference>
<evidence type="ECO:0000256" key="2">
    <source>
        <dbReference type="ARBA" id="ARBA00022679"/>
    </source>
</evidence>
<keyword evidence="5" id="KW-1185">Reference proteome</keyword>
<keyword evidence="3" id="KW-0520">NAD</keyword>